<evidence type="ECO:0000313" key="10">
    <source>
        <dbReference type="Proteomes" id="UP001055439"/>
    </source>
</evidence>
<dbReference type="PROSITE" id="PS51649">
    <property type="entry name" value="NPH3"/>
    <property type="match status" value="1"/>
</dbReference>
<keyword evidence="3" id="KW-0833">Ubl conjugation pathway</keyword>
<proteinExistence type="inferred from homology"/>
<comment type="similarity">
    <text evidence="4">Belongs to the NPH3 family.</text>
</comment>
<feature type="region of interest" description="Disordered" evidence="5">
    <location>
        <begin position="592"/>
        <end position="622"/>
    </location>
</feature>
<evidence type="ECO:0000313" key="9">
    <source>
        <dbReference type="EMBL" id="URD87218.1"/>
    </source>
</evidence>
<evidence type="ECO:0000256" key="2">
    <source>
        <dbReference type="ARBA" id="ARBA00005474"/>
    </source>
</evidence>
<dbReference type="InterPro" id="IPR000210">
    <property type="entry name" value="BTB/POZ_dom"/>
</dbReference>
<feature type="region of interest" description="Disordered" evidence="5">
    <location>
        <begin position="875"/>
        <end position="959"/>
    </location>
</feature>
<dbReference type="InterPro" id="IPR027356">
    <property type="entry name" value="NPH3_dom"/>
</dbReference>
<comment type="pathway">
    <text evidence="1">Protein modification; protein ubiquitination.</text>
</comment>
<dbReference type="EMBL" id="CP097504">
    <property type="protein sequence ID" value="URD87218.1"/>
    <property type="molecule type" value="Genomic_DNA"/>
</dbReference>
<dbReference type="AlphaFoldDB" id="A0A9E7F193"/>
<feature type="domain" description="LOB" evidence="7">
    <location>
        <begin position="751"/>
        <end position="857"/>
    </location>
</feature>
<feature type="domain" description="NPH3" evidence="8">
    <location>
        <begin position="211"/>
        <end position="489"/>
    </location>
</feature>
<evidence type="ECO:0000259" key="8">
    <source>
        <dbReference type="PROSITE" id="PS51649"/>
    </source>
</evidence>
<dbReference type="Gene3D" id="3.30.710.10">
    <property type="entry name" value="Potassium Channel Kv1.1, Chain A"/>
    <property type="match status" value="1"/>
</dbReference>
<evidence type="ECO:0000256" key="4">
    <source>
        <dbReference type="PROSITE-ProRule" id="PRU00982"/>
    </source>
</evidence>
<dbReference type="Pfam" id="PF03195">
    <property type="entry name" value="LOB"/>
    <property type="match status" value="1"/>
</dbReference>
<feature type="compositionally biased region" description="Polar residues" evidence="5">
    <location>
        <begin position="518"/>
        <end position="527"/>
    </location>
</feature>
<dbReference type="OrthoDB" id="624345at2759"/>
<dbReference type="InterPro" id="IPR043454">
    <property type="entry name" value="NPH3/RPT2-like"/>
</dbReference>
<name>A0A9E7F193_9LILI</name>
<dbReference type="CDD" id="cd18312">
    <property type="entry name" value="BTB_POZ_NPY3-like"/>
    <property type="match status" value="1"/>
</dbReference>
<feature type="compositionally biased region" description="Basic and acidic residues" evidence="5">
    <location>
        <begin position="566"/>
        <end position="579"/>
    </location>
</feature>
<dbReference type="Proteomes" id="UP001055439">
    <property type="component" value="Chromosome 2"/>
</dbReference>
<feature type="domain" description="BTB" evidence="6">
    <location>
        <begin position="29"/>
        <end position="97"/>
    </location>
</feature>
<evidence type="ECO:0000256" key="3">
    <source>
        <dbReference type="ARBA" id="ARBA00022786"/>
    </source>
</evidence>
<feature type="compositionally biased region" description="Basic and acidic residues" evidence="5">
    <location>
        <begin position="893"/>
        <end position="905"/>
    </location>
</feature>
<dbReference type="EMBL" id="CP097504">
    <property type="protein sequence ID" value="URD87216.1"/>
    <property type="molecule type" value="Genomic_DNA"/>
</dbReference>
<evidence type="ECO:0000256" key="1">
    <source>
        <dbReference type="ARBA" id="ARBA00004906"/>
    </source>
</evidence>
<feature type="compositionally biased region" description="Polar residues" evidence="5">
    <location>
        <begin position="923"/>
        <end position="940"/>
    </location>
</feature>
<dbReference type="EMBL" id="CP097504">
    <property type="protein sequence ID" value="URD87217.1"/>
    <property type="molecule type" value="Genomic_DNA"/>
</dbReference>
<dbReference type="SUPFAM" id="SSF54695">
    <property type="entry name" value="POZ domain"/>
    <property type="match status" value="1"/>
</dbReference>
<reference evidence="9" key="1">
    <citation type="submission" date="2022-05" db="EMBL/GenBank/DDBJ databases">
        <title>The Musa troglodytarum L. genome provides insights into the mechanism of non-climacteric behaviour and enrichment of carotenoids.</title>
        <authorList>
            <person name="Wang J."/>
        </authorList>
    </citation>
    <scope>NUCLEOTIDE SEQUENCE</scope>
    <source>
        <tissue evidence="9">Leaf</tissue>
    </source>
</reference>
<evidence type="ECO:0000259" key="7">
    <source>
        <dbReference type="PROSITE" id="PS50891"/>
    </source>
</evidence>
<gene>
    <name evidence="9" type="ORF">MUK42_27907</name>
</gene>
<accession>A0A9E7F193</accession>
<dbReference type="PROSITE" id="PS50891">
    <property type="entry name" value="LOB"/>
    <property type="match status" value="1"/>
</dbReference>
<dbReference type="InterPro" id="IPR004883">
    <property type="entry name" value="LOB"/>
</dbReference>
<keyword evidence="10" id="KW-1185">Reference proteome</keyword>
<feature type="region of interest" description="Disordered" evidence="5">
    <location>
        <begin position="516"/>
        <end position="580"/>
    </location>
</feature>
<comment type="similarity">
    <text evidence="2">Belongs to the LOB domain-containing protein family.</text>
</comment>
<protein>
    <recommendedName>
        <fullName evidence="11">Phototropic-responsive NPH3 family protein</fullName>
    </recommendedName>
</protein>
<evidence type="ECO:0008006" key="11">
    <source>
        <dbReference type="Google" id="ProtNLM"/>
    </source>
</evidence>
<dbReference type="Pfam" id="PF00651">
    <property type="entry name" value="BTB"/>
    <property type="match status" value="1"/>
</dbReference>
<feature type="compositionally biased region" description="Low complexity" evidence="5">
    <location>
        <begin position="592"/>
        <end position="613"/>
    </location>
</feature>
<dbReference type="Pfam" id="PF03000">
    <property type="entry name" value="NPH3"/>
    <property type="match status" value="1"/>
</dbReference>
<dbReference type="PANTHER" id="PTHR32370">
    <property type="entry name" value="OS12G0117600 PROTEIN"/>
    <property type="match status" value="1"/>
</dbReference>
<sequence>MKYMKLGSKPDAFQADGNNIRFVATELATDIVINVGDVKFYLHKFPLLSKSPRLQKLVAATNEENSDEIDIPDIPGGPAAFEICAKFCYGMIVTLNAYNVVAARCAAEYLEMHETVEKGNLIYKIDVFLNSSILRAWKDSIIVLQTTKSLLPWAEDLKVVSNCIDSIASKASIDPSDVEWSYTYNRRKLPSENGLDSHWNGVRKQQSVPKDWWVEDLCDLEVDLYKRVIVAIKTEGKMSDVVIGEALKAYAYRRLPGFSKGTVTCGSDSMKTRTVLETIVWLLPTELGSVSCSFLLKMLRAASIMECGEIYKKELIKRIGCQLHEAPVSDLLIPAAAGETVYDVDLVLSVVQEFVMQDSGTTQSSPEASEELVEIVSPIFVSAGSKVLVAKLVDEYLVEIAKDPNLCLSKFIELAGLVSAASRPVHDGLYCAIDTYLKEHPDLTKSEKKKICALMDCKKLSADACIHAVQNERLPLRVVVQVLFFEQMRAAGAMAGGETELPGNIRAAFVRENGGSYGSSRSAITTNTEDEWDGVPTTAGNLNSLKSVNLSSRGGGSQRSSGSGDVNKHGDDKANDKVKGIPMSKKILSKLWSSKGQGSENSSSDMSESPDSSNQEEAKSTHSRNTRHSYYYIWFVVDGPPQHMLTGSIGCGRICCVPSRGVEEKVDDTRPMASPRGCIPIGHRAYVIPHAMQPGSRPNECVAAELSGPIAPSIAQSDGRNASRAVHHRLPRRHGAACLRPMTSELTLSLSLSIGCRVLRKGCSDTCVLRPCIQWIDGADAQAHATVFVAKFVGRSTLLSFLSSVPLSHRPAAFRSLLYEACGRTINPVNGATGLLWTGNWHLCQAAVDAVLGGGTVRPLLDLGGDADVEELYRYQKGGSSSSSSSPPRKRTKDPESKVSPKFDLDLCLMPRSPEAQGKGNWRASTPSATSESSVTTTNEGHAGDQTAEEKPTLLNLLV</sequence>
<evidence type="ECO:0000256" key="5">
    <source>
        <dbReference type="SAM" id="MobiDB-lite"/>
    </source>
</evidence>
<feature type="compositionally biased region" description="Low complexity" evidence="5">
    <location>
        <begin position="541"/>
        <end position="564"/>
    </location>
</feature>
<evidence type="ECO:0000259" key="6">
    <source>
        <dbReference type="PROSITE" id="PS50097"/>
    </source>
</evidence>
<dbReference type="PROSITE" id="PS50097">
    <property type="entry name" value="BTB"/>
    <property type="match status" value="1"/>
</dbReference>
<dbReference type="InterPro" id="IPR011333">
    <property type="entry name" value="SKP1/BTB/POZ_sf"/>
</dbReference>
<organism evidence="9 10">
    <name type="scientific">Musa troglodytarum</name>
    <name type="common">fe'i banana</name>
    <dbReference type="NCBI Taxonomy" id="320322"/>
    <lineage>
        <taxon>Eukaryota</taxon>
        <taxon>Viridiplantae</taxon>
        <taxon>Streptophyta</taxon>
        <taxon>Embryophyta</taxon>
        <taxon>Tracheophyta</taxon>
        <taxon>Spermatophyta</taxon>
        <taxon>Magnoliopsida</taxon>
        <taxon>Liliopsida</taxon>
        <taxon>Zingiberales</taxon>
        <taxon>Musaceae</taxon>
        <taxon>Musa</taxon>
    </lineage>
</organism>